<dbReference type="PANTHER" id="PTHR12673">
    <property type="entry name" value="FACIOGENITAL DYSPLASIA PROTEIN"/>
    <property type="match status" value="1"/>
</dbReference>
<dbReference type="RefSeq" id="XP_006811276.1">
    <property type="nucleotide sequence ID" value="XM_006811213.1"/>
</dbReference>
<dbReference type="PROSITE" id="PS00741">
    <property type="entry name" value="DH_1"/>
    <property type="match status" value="1"/>
</dbReference>
<name>A0ABM0LU35_SACKO</name>
<dbReference type="PANTHER" id="PTHR12673:SF159">
    <property type="entry name" value="LD03170P"/>
    <property type="match status" value="1"/>
</dbReference>
<dbReference type="InterPro" id="IPR001331">
    <property type="entry name" value="GDS_CDC24_CS"/>
</dbReference>
<gene>
    <name evidence="3" type="primary">LOC102801952</name>
</gene>
<organism evidence="2 3">
    <name type="scientific">Saccoglossus kowalevskii</name>
    <name type="common">Acorn worm</name>
    <dbReference type="NCBI Taxonomy" id="10224"/>
    <lineage>
        <taxon>Eukaryota</taxon>
        <taxon>Metazoa</taxon>
        <taxon>Hemichordata</taxon>
        <taxon>Enteropneusta</taxon>
        <taxon>Harrimaniidae</taxon>
        <taxon>Saccoglossus</taxon>
    </lineage>
</organism>
<protein>
    <submittedName>
        <fullName evidence="3">Intersectin-2-like</fullName>
    </submittedName>
</protein>
<dbReference type="Proteomes" id="UP000694865">
    <property type="component" value="Unplaced"/>
</dbReference>
<evidence type="ECO:0000259" key="1">
    <source>
        <dbReference type="PROSITE" id="PS50010"/>
    </source>
</evidence>
<dbReference type="Gene3D" id="1.20.900.10">
    <property type="entry name" value="Dbl homology (DH) domain"/>
    <property type="match status" value="1"/>
</dbReference>
<sequence>MINQWSKQSHKFRKFLKKQLSELNCSNVGLATYLLAPLQRIPKYVLLLKQLLKYTTEDNPDYYYMQTAVQGLNEFINNMNTAIQEAFKVLNSSTQSPPKKIESSGSHEFSSNSSIDLHKLSHSSTALSTSSHKDSGIHSTVLSIDDLEVDLELLPDDDR</sequence>
<dbReference type="PROSITE" id="PS50010">
    <property type="entry name" value="DH_2"/>
    <property type="match status" value="1"/>
</dbReference>
<evidence type="ECO:0000313" key="2">
    <source>
        <dbReference type="Proteomes" id="UP000694865"/>
    </source>
</evidence>
<accession>A0ABM0LU35</accession>
<reference evidence="3" key="1">
    <citation type="submission" date="2025-08" db="UniProtKB">
        <authorList>
            <consortium name="RefSeq"/>
        </authorList>
    </citation>
    <scope>IDENTIFICATION</scope>
    <source>
        <tissue evidence="3">Testes</tissue>
    </source>
</reference>
<dbReference type="GeneID" id="102801952"/>
<dbReference type="Pfam" id="PF00621">
    <property type="entry name" value="RhoGEF"/>
    <property type="match status" value="1"/>
</dbReference>
<keyword evidence="2" id="KW-1185">Reference proteome</keyword>
<dbReference type="SUPFAM" id="SSF48065">
    <property type="entry name" value="DBL homology domain (DH-domain)"/>
    <property type="match status" value="1"/>
</dbReference>
<feature type="domain" description="DH" evidence="1">
    <location>
        <begin position="1"/>
        <end position="82"/>
    </location>
</feature>
<proteinExistence type="predicted"/>
<evidence type="ECO:0000313" key="3">
    <source>
        <dbReference type="RefSeq" id="XP_006811276.1"/>
    </source>
</evidence>
<dbReference type="InterPro" id="IPR035899">
    <property type="entry name" value="DBL_dom_sf"/>
</dbReference>
<dbReference type="InterPro" id="IPR051092">
    <property type="entry name" value="FYVE_RhoGEF_PH"/>
</dbReference>
<dbReference type="InterPro" id="IPR000219">
    <property type="entry name" value="DH_dom"/>
</dbReference>